<keyword evidence="2" id="KW-1185">Reference proteome</keyword>
<evidence type="ECO:0000313" key="2">
    <source>
        <dbReference type="Proteomes" id="UP001597460"/>
    </source>
</evidence>
<proteinExistence type="predicted"/>
<organism evidence="1 2">
    <name type="scientific">Gracilimonas halophila</name>
    <dbReference type="NCBI Taxonomy" id="1834464"/>
    <lineage>
        <taxon>Bacteria</taxon>
        <taxon>Pseudomonadati</taxon>
        <taxon>Balneolota</taxon>
        <taxon>Balneolia</taxon>
        <taxon>Balneolales</taxon>
        <taxon>Balneolaceae</taxon>
        <taxon>Gracilimonas</taxon>
    </lineage>
</organism>
<dbReference type="RefSeq" id="WP_390298384.1">
    <property type="nucleotide sequence ID" value="NZ_JBHULI010000003.1"/>
</dbReference>
<evidence type="ECO:0008006" key="3">
    <source>
        <dbReference type="Google" id="ProtNLM"/>
    </source>
</evidence>
<reference evidence="2" key="1">
    <citation type="journal article" date="2019" name="Int. J. Syst. Evol. Microbiol.">
        <title>The Global Catalogue of Microorganisms (GCM) 10K type strain sequencing project: providing services to taxonomists for standard genome sequencing and annotation.</title>
        <authorList>
            <consortium name="The Broad Institute Genomics Platform"/>
            <consortium name="The Broad Institute Genome Sequencing Center for Infectious Disease"/>
            <person name="Wu L."/>
            <person name="Ma J."/>
        </authorList>
    </citation>
    <scope>NUCLEOTIDE SEQUENCE [LARGE SCALE GENOMIC DNA]</scope>
    <source>
        <strain evidence="2">KCTC 52042</strain>
    </source>
</reference>
<dbReference type="EMBL" id="JBHULI010000003">
    <property type="protein sequence ID" value="MFD2531401.1"/>
    <property type="molecule type" value="Genomic_DNA"/>
</dbReference>
<sequence>MKNSFKVGSVLLITSLIFIGIACQPNHQQRGRMDTDEHYMDAVPLIYHMSFMQRYSVKLYFAGIEENWGLADIYAHEIEELTETIVDGNHMDDDVDVSGLLESMLPPQIEQIEAAIDAKDRNMFEENYQTMIQTCNQCHQAANYGLVQITVPEANPFNQDFSVE</sequence>
<name>A0ABW5JH86_9BACT</name>
<dbReference type="Proteomes" id="UP001597460">
    <property type="component" value="Unassembled WGS sequence"/>
</dbReference>
<gene>
    <name evidence="1" type="ORF">ACFSVN_02960</name>
</gene>
<comment type="caution">
    <text evidence="1">The sequence shown here is derived from an EMBL/GenBank/DDBJ whole genome shotgun (WGS) entry which is preliminary data.</text>
</comment>
<dbReference type="PROSITE" id="PS51257">
    <property type="entry name" value="PROKAR_LIPOPROTEIN"/>
    <property type="match status" value="1"/>
</dbReference>
<accession>A0ABW5JH86</accession>
<protein>
    <recommendedName>
        <fullName evidence="3">Cytochrome C</fullName>
    </recommendedName>
</protein>
<evidence type="ECO:0000313" key="1">
    <source>
        <dbReference type="EMBL" id="MFD2531401.1"/>
    </source>
</evidence>